<sequence length="242" mass="27807">MSQQNKITVRVWGDYACFTRPEMKVERVSYPICTPSAARGVLEAIFWEPEIHYIIDSIAVIKKGRWFSFRRNEVSAVISIKEAQKWMKGSKSVKYIEAGGGGEDAAQRNMLALADIEYLITAEILPTKKRSKHPPVVYIEEVQRRARKGKCYHRPGLGCREFAADFDWVDNPSDIKLANWQEEDLGIMLYDVFDPAKRGVADEINLHVKPMPVFFHAKIKDAIMDCHPDRLTLLRPKEKEVK</sequence>
<dbReference type="GO" id="GO:0051607">
    <property type="term" value="P:defense response to virus"/>
    <property type="evidence" value="ECO:0007669"/>
    <property type="project" value="UniProtKB-UniRule"/>
</dbReference>
<dbReference type="GO" id="GO:0043571">
    <property type="term" value="P:maintenance of CRISPR repeat elements"/>
    <property type="evidence" value="ECO:0007669"/>
    <property type="project" value="UniProtKB-UniRule"/>
</dbReference>
<evidence type="ECO:0000313" key="4">
    <source>
        <dbReference type="Proteomes" id="UP000189681"/>
    </source>
</evidence>
<comment type="function">
    <text evidence="2">CRISPR (clustered regularly interspaced short palindromic repeat) is an adaptive immune system that provides protection against mobile genetic elements (viruses, transposable elements and conjugative plasmids). CRISPR clusters contain spacers, sequences complementary to antecedent mobile elements, and target invading nucleic acids. CRISPR clusters are transcribed and processed into CRISPR RNA (crRNA).</text>
</comment>
<dbReference type="GO" id="GO:0016787">
    <property type="term" value="F:hydrolase activity"/>
    <property type="evidence" value="ECO:0007669"/>
    <property type="project" value="UniProtKB-KW"/>
</dbReference>
<dbReference type="InterPro" id="IPR021124">
    <property type="entry name" value="CRISPR-assoc_prot_Cas5"/>
</dbReference>
<evidence type="ECO:0000256" key="1">
    <source>
        <dbReference type="ARBA" id="ARBA00023118"/>
    </source>
</evidence>
<reference evidence="3 4" key="1">
    <citation type="journal article" date="2017" name="Water Res.">
        <title>Discovery and metagenomic analysis of an anammox bacterial enrichment related to Candidatus "Brocadia caroliniensis" in a full-scale glycerol-fed nitritation-denitritation separate centrate treatment process.</title>
        <authorList>
            <person name="Park H."/>
            <person name="Brotto A.C."/>
            <person name="van Loosdrecht M.C."/>
            <person name="Chandran K."/>
        </authorList>
    </citation>
    <scope>NUCLEOTIDE SEQUENCE [LARGE SCALE GENOMIC DNA]</scope>
    <source>
        <strain evidence="3">26THWARD</strain>
    </source>
</reference>
<dbReference type="NCBIfam" id="TIGR01876">
    <property type="entry name" value="cas_Cas5d"/>
    <property type="match status" value="1"/>
</dbReference>
<accession>A0A1V4ARF3</accession>
<protein>
    <recommendedName>
        <fullName evidence="2">pre-crRNA processing endonuclease</fullName>
        <ecNumber evidence="2">3.1.-.-</ecNumber>
    </recommendedName>
</protein>
<gene>
    <name evidence="3" type="ORF">AYP45_13265</name>
</gene>
<dbReference type="InterPro" id="IPR013422">
    <property type="entry name" value="CRISPR-assoc_prot_Cas5_N"/>
</dbReference>
<dbReference type="InterPro" id="IPR010155">
    <property type="entry name" value="CRISPR-assoc_prot_Cas5d"/>
</dbReference>
<dbReference type="AlphaFoldDB" id="A0A1V4ARF3"/>
<dbReference type="GO" id="GO:0004519">
    <property type="term" value="F:endonuclease activity"/>
    <property type="evidence" value="ECO:0007669"/>
    <property type="project" value="UniProtKB-UniRule"/>
</dbReference>
<dbReference type="PIRSF" id="PIRSF029950">
    <property type="entry name" value="Cas_CT1134"/>
    <property type="match status" value="1"/>
</dbReference>
<dbReference type="GO" id="GO:0003723">
    <property type="term" value="F:RNA binding"/>
    <property type="evidence" value="ECO:0007669"/>
    <property type="project" value="UniProtKB-UniRule"/>
</dbReference>
<keyword evidence="2" id="KW-0694">RNA-binding</keyword>
<keyword evidence="2" id="KW-0540">Nuclease</keyword>
<keyword evidence="2" id="KW-0255">Endonuclease</keyword>
<evidence type="ECO:0000256" key="2">
    <source>
        <dbReference type="PIRNR" id="PIRNR029950"/>
    </source>
</evidence>
<dbReference type="Gene3D" id="3.30.70.2660">
    <property type="match status" value="1"/>
</dbReference>
<dbReference type="EMBL" id="AYTS01000125">
    <property type="protein sequence ID" value="OOP55708.1"/>
    <property type="molecule type" value="Genomic_DNA"/>
</dbReference>
<organism evidence="3 4">
    <name type="scientific">Candidatus Brocadia carolinensis</name>
    <dbReference type="NCBI Taxonomy" id="1004156"/>
    <lineage>
        <taxon>Bacteria</taxon>
        <taxon>Pseudomonadati</taxon>
        <taxon>Planctomycetota</taxon>
        <taxon>Candidatus Brocadiia</taxon>
        <taxon>Candidatus Brocadiales</taxon>
        <taxon>Candidatus Brocadiaceae</taxon>
        <taxon>Candidatus Brocadia</taxon>
    </lineage>
</organism>
<comment type="similarity">
    <text evidence="2">Belongs to the CRISPR-associated protein Cas5 family. Subtype I-C/Dvulg subfamily.</text>
</comment>
<keyword evidence="2" id="KW-0378">Hydrolase</keyword>
<keyword evidence="1 2" id="KW-0051">Antiviral defense</keyword>
<name>A0A1V4ARF3_9BACT</name>
<dbReference type="Pfam" id="PF09704">
    <property type="entry name" value="Cas_Cas5d"/>
    <property type="match status" value="1"/>
</dbReference>
<dbReference type="EC" id="3.1.-.-" evidence="2"/>
<dbReference type="STRING" id="1004156.AYP45_13265"/>
<dbReference type="NCBIfam" id="TIGR02593">
    <property type="entry name" value="CRISPR_cas5"/>
    <property type="match status" value="1"/>
</dbReference>
<comment type="caution">
    <text evidence="3">The sequence shown here is derived from an EMBL/GenBank/DDBJ whole genome shotgun (WGS) entry which is preliminary data.</text>
</comment>
<dbReference type="Proteomes" id="UP000189681">
    <property type="component" value="Unassembled WGS sequence"/>
</dbReference>
<evidence type="ECO:0000313" key="3">
    <source>
        <dbReference type="EMBL" id="OOP55708.1"/>
    </source>
</evidence>
<proteinExistence type="inferred from homology"/>